<gene>
    <name evidence="1" type="ORF">GCM10011400_22680</name>
</gene>
<protein>
    <submittedName>
        <fullName evidence="1">Uncharacterized protein</fullName>
    </submittedName>
</protein>
<evidence type="ECO:0000313" key="2">
    <source>
        <dbReference type="Proteomes" id="UP000602004"/>
    </source>
</evidence>
<dbReference type="Proteomes" id="UP000602004">
    <property type="component" value="Unassembled WGS sequence"/>
</dbReference>
<organism evidence="1 2">
    <name type="scientific">Paraburkholderia caffeinilytica</name>
    <dbReference type="NCBI Taxonomy" id="1761016"/>
    <lineage>
        <taxon>Bacteria</taxon>
        <taxon>Pseudomonadati</taxon>
        <taxon>Pseudomonadota</taxon>
        <taxon>Betaproteobacteria</taxon>
        <taxon>Burkholderiales</taxon>
        <taxon>Burkholderiaceae</taxon>
        <taxon>Paraburkholderia</taxon>
    </lineage>
</organism>
<dbReference type="EMBL" id="BMHL01000003">
    <property type="protein sequence ID" value="GGC35491.1"/>
    <property type="molecule type" value="Genomic_DNA"/>
</dbReference>
<keyword evidence="2" id="KW-1185">Reference proteome</keyword>
<accession>A0ABQ1M6F4</accession>
<sequence length="94" mass="10891">MCVDGGCRDSCEQWCERNPDDRVARGGLYFEFRGLTHSHSVVWQPDGTLMDITPMEPLRQDAHHLFQESRLRGDECADVAAKLYTFLDRLHRQP</sequence>
<evidence type="ECO:0000313" key="1">
    <source>
        <dbReference type="EMBL" id="GGC35491.1"/>
    </source>
</evidence>
<name>A0ABQ1M6F4_9BURK</name>
<comment type="caution">
    <text evidence="1">The sequence shown here is derived from an EMBL/GenBank/DDBJ whole genome shotgun (WGS) entry which is preliminary data.</text>
</comment>
<reference evidence="2" key="1">
    <citation type="journal article" date="2019" name="Int. J. Syst. Evol. Microbiol.">
        <title>The Global Catalogue of Microorganisms (GCM) 10K type strain sequencing project: providing services to taxonomists for standard genome sequencing and annotation.</title>
        <authorList>
            <consortium name="The Broad Institute Genomics Platform"/>
            <consortium name="The Broad Institute Genome Sequencing Center for Infectious Disease"/>
            <person name="Wu L."/>
            <person name="Ma J."/>
        </authorList>
    </citation>
    <scope>NUCLEOTIDE SEQUENCE [LARGE SCALE GENOMIC DNA]</scope>
    <source>
        <strain evidence="2">CGMCC 1.15103</strain>
    </source>
</reference>
<proteinExistence type="predicted"/>